<comment type="subcellular location">
    <subcellularLocation>
        <location evidence="1">Membrane</location>
        <topology evidence="1">Multi-pass membrane protein</topology>
    </subcellularLocation>
</comment>
<dbReference type="PANTHER" id="PTHR23501:SF199">
    <property type="entry name" value="MFS EFFLUX TRANSPORTER INPD-RELATED"/>
    <property type="match status" value="1"/>
</dbReference>
<feature type="region of interest" description="Disordered" evidence="7">
    <location>
        <begin position="31"/>
        <end position="66"/>
    </location>
</feature>
<feature type="transmembrane region" description="Helical" evidence="8">
    <location>
        <begin position="325"/>
        <end position="344"/>
    </location>
</feature>
<name>A0AA40C557_9PEZI</name>
<protein>
    <submittedName>
        <fullName evidence="10">Major facilitator superfamily domain-containing protein</fullName>
    </submittedName>
</protein>
<dbReference type="FunFam" id="1.20.1250.20:FF:000489">
    <property type="entry name" value="MFS general substrate transporter"/>
    <property type="match status" value="1"/>
</dbReference>
<dbReference type="InterPro" id="IPR036259">
    <property type="entry name" value="MFS_trans_sf"/>
</dbReference>
<reference evidence="10" key="1">
    <citation type="submission" date="2023-06" db="EMBL/GenBank/DDBJ databases">
        <title>Genome-scale phylogeny and comparative genomics of the fungal order Sordariales.</title>
        <authorList>
            <consortium name="Lawrence Berkeley National Laboratory"/>
            <person name="Hensen N."/>
            <person name="Bonometti L."/>
            <person name="Westerberg I."/>
            <person name="Brannstrom I.O."/>
            <person name="Guillou S."/>
            <person name="Cros-Aarteil S."/>
            <person name="Calhoun S."/>
            <person name="Haridas S."/>
            <person name="Kuo A."/>
            <person name="Mondo S."/>
            <person name="Pangilinan J."/>
            <person name="Riley R."/>
            <person name="LaButti K."/>
            <person name="Andreopoulos B."/>
            <person name="Lipzen A."/>
            <person name="Chen C."/>
            <person name="Yanf M."/>
            <person name="Daum C."/>
            <person name="Ng V."/>
            <person name="Clum A."/>
            <person name="Steindorff A."/>
            <person name="Ohm R."/>
            <person name="Martin F."/>
            <person name="Silar P."/>
            <person name="Natvig D."/>
            <person name="Lalanne C."/>
            <person name="Gautier V."/>
            <person name="Ament-velasquez S.L."/>
            <person name="Kruys A."/>
            <person name="Hutchinson M.I."/>
            <person name="Powell A.J."/>
            <person name="Barry K."/>
            <person name="Miller A.N."/>
            <person name="Grigoriev I.V."/>
            <person name="Debuchy R."/>
            <person name="Gladieux P."/>
            <person name="Thoren M.H."/>
            <person name="Johannesson H."/>
        </authorList>
    </citation>
    <scope>NUCLEOTIDE SEQUENCE</scope>
    <source>
        <strain evidence="10">SMH3391-2</strain>
    </source>
</reference>
<dbReference type="Gene3D" id="1.20.1250.20">
    <property type="entry name" value="MFS general substrate transporter like domains"/>
    <property type="match status" value="2"/>
</dbReference>
<proteinExistence type="inferred from homology"/>
<evidence type="ECO:0000256" key="1">
    <source>
        <dbReference type="ARBA" id="ARBA00004141"/>
    </source>
</evidence>
<dbReference type="PROSITE" id="PS50850">
    <property type="entry name" value="MFS"/>
    <property type="match status" value="1"/>
</dbReference>
<organism evidence="10 11">
    <name type="scientific">Bombardia bombarda</name>
    <dbReference type="NCBI Taxonomy" id="252184"/>
    <lineage>
        <taxon>Eukaryota</taxon>
        <taxon>Fungi</taxon>
        <taxon>Dikarya</taxon>
        <taxon>Ascomycota</taxon>
        <taxon>Pezizomycotina</taxon>
        <taxon>Sordariomycetes</taxon>
        <taxon>Sordariomycetidae</taxon>
        <taxon>Sordariales</taxon>
        <taxon>Lasiosphaeriaceae</taxon>
        <taxon>Bombardia</taxon>
    </lineage>
</organism>
<feature type="transmembrane region" description="Helical" evidence="8">
    <location>
        <begin position="136"/>
        <end position="154"/>
    </location>
</feature>
<dbReference type="Proteomes" id="UP001174934">
    <property type="component" value="Unassembled WGS sequence"/>
</dbReference>
<evidence type="ECO:0000256" key="7">
    <source>
        <dbReference type="SAM" id="MobiDB-lite"/>
    </source>
</evidence>
<dbReference type="GO" id="GO:0022857">
    <property type="term" value="F:transmembrane transporter activity"/>
    <property type="evidence" value="ECO:0007669"/>
    <property type="project" value="InterPro"/>
</dbReference>
<feature type="transmembrane region" description="Helical" evidence="8">
    <location>
        <begin position="294"/>
        <end position="313"/>
    </location>
</feature>
<evidence type="ECO:0000256" key="3">
    <source>
        <dbReference type="ARBA" id="ARBA00022448"/>
    </source>
</evidence>
<dbReference type="InterPro" id="IPR011701">
    <property type="entry name" value="MFS"/>
</dbReference>
<evidence type="ECO:0000313" key="10">
    <source>
        <dbReference type="EMBL" id="KAK0625477.1"/>
    </source>
</evidence>
<comment type="similarity">
    <text evidence="2">Belongs to the major facilitator superfamily. TCR/Tet family.</text>
</comment>
<evidence type="ECO:0000259" key="9">
    <source>
        <dbReference type="PROSITE" id="PS50850"/>
    </source>
</evidence>
<evidence type="ECO:0000256" key="4">
    <source>
        <dbReference type="ARBA" id="ARBA00022692"/>
    </source>
</evidence>
<evidence type="ECO:0000256" key="5">
    <source>
        <dbReference type="ARBA" id="ARBA00022989"/>
    </source>
</evidence>
<evidence type="ECO:0000256" key="2">
    <source>
        <dbReference type="ARBA" id="ARBA00007520"/>
    </source>
</evidence>
<keyword evidence="6 8" id="KW-0472">Membrane</keyword>
<feature type="transmembrane region" description="Helical" evidence="8">
    <location>
        <begin position="563"/>
        <end position="584"/>
    </location>
</feature>
<feature type="transmembrane region" description="Helical" evidence="8">
    <location>
        <begin position="405"/>
        <end position="422"/>
    </location>
</feature>
<feature type="transmembrane region" description="Helical" evidence="8">
    <location>
        <begin position="492"/>
        <end position="511"/>
    </location>
</feature>
<feature type="transmembrane region" description="Helical" evidence="8">
    <location>
        <begin position="100"/>
        <end position="124"/>
    </location>
</feature>
<dbReference type="PRINTS" id="PR01036">
    <property type="entry name" value="TCRTETB"/>
</dbReference>
<dbReference type="AlphaFoldDB" id="A0AA40C557"/>
<feature type="transmembrane region" description="Helical" evidence="8">
    <location>
        <begin position="364"/>
        <end position="385"/>
    </location>
</feature>
<comment type="caution">
    <text evidence="10">The sequence shown here is derived from an EMBL/GenBank/DDBJ whole genome shotgun (WGS) entry which is preliminary data.</text>
</comment>
<dbReference type="EMBL" id="JAULSR010000003">
    <property type="protein sequence ID" value="KAK0625477.1"/>
    <property type="molecule type" value="Genomic_DNA"/>
</dbReference>
<feature type="transmembrane region" description="Helical" evidence="8">
    <location>
        <begin position="191"/>
        <end position="214"/>
    </location>
</feature>
<evidence type="ECO:0000256" key="8">
    <source>
        <dbReference type="SAM" id="Phobius"/>
    </source>
</evidence>
<sequence length="600" mass="65222">MTRSRAQVRYAGQWDSPTSVFLSQAPTIARSSASLTEDEKPAAAETGAGSSRSITPEENRKQRHKSTQLLIATSLPEQIAQSVQERDDGEEYPTGMKLGLIALALCLSVFLMALDNSIIATAIPEITDQFQSLPDVGWYGSAYLLTTAALQLLFGRFYTFFSIKWVFLIAIVIFELGSLICGAANNSITLIIGRAVAGIGSAAIFSGALIILAYSVPLHKRPMYTGLLGSMYGIASVSGPLLGGVFADKVSWRWCFFINLPVGAITLVVIGVFFPDPQRQIKNDDTIVQRIMRFDPFGTLVFMPAVISLLLALQWGGTTYEWHSWRIILLFCSFAVLTLAFIFIQYKQQDLGTVPPRILFKRTVWAAGLYSFSLGAAFLGSVYYLPMWFQAVKGANAVESGIMNLPMLISVVVVSTLAGAAVTTWGYYTPFMLISSIFVAIGYGLLTTFQPDTNSQTWIGYQLIVGIGVGFGLQQPLMAVQTVLDLEDVPTGTSIIVFLQTLGGALFVSIAQNVFTNSLIEYIAEYVPQIPDPRIILTMGATSIQTLVEPDLLPGVTQAYNDALTMSFVVFTAMACLSLIGSVLTEWKSVRGKEISAVMA</sequence>
<dbReference type="FunFam" id="1.20.1250.20:FF:000196">
    <property type="entry name" value="MFS toxin efflux pump (AflT)"/>
    <property type="match status" value="1"/>
</dbReference>
<keyword evidence="3" id="KW-0813">Transport</keyword>
<dbReference type="InterPro" id="IPR020846">
    <property type="entry name" value="MFS_dom"/>
</dbReference>
<accession>A0AA40C557</accession>
<gene>
    <name evidence="10" type="ORF">B0T17DRAFT_492854</name>
</gene>
<dbReference type="GO" id="GO:0005886">
    <property type="term" value="C:plasma membrane"/>
    <property type="evidence" value="ECO:0007669"/>
    <property type="project" value="TreeGrafter"/>
</dbReference>
<keyword evidence="5 8" id="KW-1133">Transmembrane helix</keyword>
<dbReference type="Pfam" id="PF07690">
    <property type="entry name" value="MFS_1"/>
    <property type="match status" value="1"/>
</dbReference>
<feature type="transmembrane region" description="Helical" evidence="8">
    <location>
        <begin position="166"/>
        <end position="185"/>
    </location>
</feature>
<feature type="transmembrane region" description="Helical" evidence="8">
    <location>
        <begin position="458"/>
        <end position="480"/>
    </location>
</feature>
<feature type="transmembrane region" description="Helical" evidence="8">
    <location>
        <begin position="251"/>
        <end position="274"/>
    </location>
</feature>
<dbReference type="SUPFAM" id="SSF103473">
    <property type="entry name" value="MFS general substrate transporter"/>
    <property type="match status" value="1"/>
</dbReference>
<evidence type="ECO:0000313" key="11">
    <source>
        <dbReference type="Proteomes" id="UP001174934"/>
    </source>
</evidence>
<keyword evidence="4 8" id="KW-0812">Transmembrane</keyword>
<feature type="domain" description="Major facilitator superfamily (MFS) profile" evidence="9">
    <location>
        <begin position="101"/>
        <end position="590"/>
    </location>
</feature>
<dbReference type="CDD" id="cd17502">
    <property type="entry name" value="MFS_Azr1_MDR_like"/>
    <property type="match status" value="1"/>
</dbReference>
<feature type="transmembrane region" description="Helical" evidence="8">
    <location>
        <begin position="226"/>
        <end position="245"/>
    </location>
</feature>
<evidence type="ECO:0000256" key="6">
    <source>
        <dbReference type="ARBA" id="ARBA00023136"/>
    </source>
</evidence>
<feature type="transmembrane region" description="Helical" evidence="8">
    <location>
        <begin position="427"/>
        <end position="446"/>
    </location>
</feature>
<keyword evidence="11" id="KW-1185">Reference proteome</keyword>
<dbReference type="PANTHER" id="PTHR23501">
    <property type="entry name" value="MAJOR FACILITATOR SUPERFAMILY"/>
    <property type="match status" value="1"/>
</dbReference>